<sequence length="90" mass="10085">MTSTANSNEILGISRPRAAAACTFSYREMDDGRPMLIVSSVILHSETRRRVESRKTYISSWSPNTINSSNRKPVVNFVYSGRLVALYKDG</sequence>
<evidence type="ECO:0000313" key="2">
    <source>
        <dbReference type="Proteomes" id="UP000298663"/>
    </source>
</evidence>
<dbReference type="AlphaFoldDB" id="A0A4U8UJW5"/>
<reference evidence="1 2" key="1">
    <citation type="journal article" date="2015" name="Genome Biol.">
        <title>Comparative genomics of Steinernema reveals deeply conserved gene regulatory networks.</title>
        <authorList>
            <person name="Dillman A.R."/>
            <person name="Macchietto M."/>
            <person name="Porter C.F."/>
            <person name="Rogers A."/>
            <person name="Williams B."/>
            <person name="Antoshechkin I."/>
            <person name="Lee M.M."/>
            <person name="Goodwin Z."/>
            <person name="Lu X."/>
            <person name="Lewis E.E."/>
            <person name="Goodrich-Blair H."/>
            <person name="Stock S.P."/>
            <person name="Adams B.J."/>
            <person name="Sternberg P.W."/>
            <person name="Mortazavi A."/>
        </authorList>
    </citation>
    <scope>NUCLEOTIDE SEQUENCE [LARGE SCALE GENOMIC DNA]</scope>
    <source>
        <strain evidence="1 2">ALL</strain>
    </source>
</reference>
<dbReference type="EMBL" id="AZBU02000001">
    <property type="protein sequence ID" value="TMS33132.1"/>
    <property type="molecule type" value="Genomic_DNA"/>
</dbReference>
<proteinExistence type="predicted"/>
<keyword evidence="2" id="KW-1185">Reference proteome</keyword>
<gene>
    <name evidence="1" type="ORF">L596_000906</name>
</gene>
<evidence type="ECO:0000313" key="1">
    <source>
        <dbReference type="EMBL" id="TMS33132.1"/>
    </source>
</evidence>
<reference evidence="1 2" key="2">
    <citation type="journal article" date="2019" name="G3 (Bethesda)">
        <title>Hybrid Assembly of the Genome of the Entomopathogenic Nematode Steinernema carpocapsae Identifies the X-Chromosome.</title>
        <authorList>
            <person name="Serra L."/>
            <person name="Macchietto M."/>
            <person name="Macias-Munoz A."/>
            <person name="McGill C.J."/>
            <person name="Rodriguez I.M."/>
            <person name="Rodriguez B."/>
            <person name="Murad R."/>
            <person name="Mortazavi A."/>
        </authorList>
    </citation>
    <scope>NUCLEOTIDE SEQUENCE [LARGE SCALE GENOMIC DNA]</scope>
    <source>
        <strain evidence="1 2">ALL</strain>
    </source>
</reference>
<accession>A0A4U8UJW5</accession>
<comment type="caution">
    <text evidence="1">The sequence shown here is derived from an EMBL/GenBank/DDBJ whole genome shotgun (WGS) entry which is preliminary data.</text>
</comment>
<dbReference type="Proteomes" id="UP000298663">
    <property type="component" value="Unassembled WGS sequence"/>
</dbReference>
<name>A0A4U8UJW5_STECR</name>
<protein>
    <submittedName>
        <fullName evidence="1">Uncharacterized protein</fullName>
    </submittedName>
</protein>
<organism evidence="1 2">
    <name type="scientific">Steinernema carpocapsae</name>
    <name type="common">Entomopathogenic nematode</name>
    <dbReference type="NCBI Taxonomy" id="34508"/>
    <lineage>
        <taxon>Eukaryota</taxon>
        <taxon>Metazoa</taxon>
        <taxon>Ecdysozoa</taxon>
        <taxon>Nematoda</taxon>
        <taxon>Chromadorea</taxon>
        <taxon>Rhabditida</taxon>
        <taxon>Tylenchina</taxon>
        <taxon>Panagrolaimomorpha</taxon>
        <taxon>Strongyloidoidea</taxon>
        <taxon>Steinernematidae</taxon>
        <taxon>Steinernema</taxon>
    </lineage>
</organism>